<organism evidence="1 2">
    <name type="scientific">Lasiosphaeria miniovina</name>
    <dbReference type="NCBI Taxonomy" id="1954250"/>
    <lineage>
        <taxon>Eukaryota</taxon>
        <taxon>Fungi</taxon>
        <taxon>Dikarya</taxon>
        <taxon>Ascomycota</taxon>
        <taxon>Pezizomycotina</taxon>
        <taxon>Sordariomycetes</taxon>
        <taxon>Sordariomycetidae</taxon>
        <taxon>Sordariales</taxon>
        <taxon>Lasiosphaeriaceae</taxon>
        <taxon>Lasiosphaeria</taxon>
    </lineage>
</organism>
<proteinExistence type="predicted"/>
<dbReference type="RefSeq" id="XP_060299406.1">
    <property type="nucleotide sequence ID" value="XM_060434048.1"/>
</dbReference>
<protein>
    <submittedName>
        <fullName evidence="1">Uncharacterized protein</fullName>
    </submittedName>
</protein>
<gene>
    <name evidence="1" type="ORF">B0T26DRAFT_261752</name>
</gene>
<keyword evidence="2" id="KW-1185">Reference proteome</keyword>
<evidence type="ECO:0000313" key="1">
    <source>
        <dbReference type="EMBL" id="KAK0723482.1"/>
    </source>
</evidence>
<dbReference type="GeneID" id="85317318"/>
<reference evidence="1" key="1">
    <citation type="submission" date="2023-06" db="EMBL/GenBank/DDBJ databases">
        <title>Genome-scale phylogeny and comparative genomics of the fungal order Sordariales.</title>
        <authorList>
            <consortium name="Lawrence Berkeley National Laboratory"/>
            <person name="Hensen N."/>
            <person name="Bonometti L."/>
            <person name="Westerberg I."/>
            <person name="Brannstrom I.O."/>
            <person name="Guillou S."/>
            <person name="Cros-Aarteil S."/>
            <person name="Calhoun S."/>
            <person name="Haridas S."/>
            <person name="Kuo A."/>
            <person name="Mondo S."/>
            <person name="Pangilinan J."/>
            <person name="Riley R."/>
            <person name="LaButti K."/>
            <person name="Andreopoulos B."/>
            <person name="Lipzen A."/>
            <person name="Chen C."/>
            <person name="Yanf M."/>
            <person name="Daum C."/>
            <person name="Ng V."/>
            <person name="Clum A."/>
            <person name="Steindorff A."/>
            <person name="Ohm R."/>
            <person name="Martin F."/>
            <person name="Silar P."/>
            <person name="Natvig D."/>
            <person name="Lalanne C."/>
            <person name="Gautier V."/>
            <person name="Ament-velasquez S.L."/>
            <person name="Kruys A."/>
            <person name="Hutchinson M.I."/>
            <person name="Powell A.J."/>
            <person name="Barry K."/>
            <person name="Miller A.N."/>
            <person name="Grigoriev I.V."/>
            <person name="Debuchy R."/>
            <person name="Gladieux P."/>
            <person name="Thoren M.H."/>
            <person name="Johannesson H."/>
        </authorList>
    </citation>
    <scope>NUCLEOTIDE SEQUENCE</scope>
    <source>
        <strain evidence="1">SMH2392-1A</strain>
    </source>
</reference>
<evidence type="ECO:0000313" key="2">
    <source>
        <dbReference type="Proteomes" id="UP001172101"/>
    </source>
</evidence>
<dbReference type="AlphaFoldDB" id="A0AA40AWU9"/>
<name>A0AA40AWU9_9PEZI</name>
<comment type="caution">
    <text evidence="1">The sequence shown here is derived from an EMBL/GenBank/DDBJ whole genome shotgun (WGS) entry which is preliminary data.</text>
</comment>
<dbReference type="EMBL" id="JAUIRO010000003">
    <property type="protein sequence ID" value="KAK0723482.1"/>
    <property type="molecule type" value="Genomic_DNA"/>
</dbReference>
<sequence length="146" mass="16556">MGLVRIKECSAQSLLRLVVFAKVKLAQFLPLQGGRIYLGSEDTILLLAPSDTHSFDKDFCPGDSWISIPRQEIGLASPKEKGEGIRETAMPSTRHVWVWRCHNCFAGPIVRDESEECQRCNHIRCENCITHRLKLKRPPTTPSTRQ</sequence>
<dbReference type="Proteomes" id="UP001172101">
    <property type="component" value="Unassembled WGS sequence"/>
</dbReference>
<accession>A0AA40AWU9</accession>